<dbReference type="GO" id="GO:0005852">
    <property type="term" value="C:eukaryotic translation initiation factor 3 complex"/>
    <property type="evidence" value="ECO:0007669"/>
    <property type="project" value="InterPro"/>
</dbReference>
<dbReference type="InterPro" id="IPR027524">
    <property type="entry name" value="eIF3h"/>
</dbReference>
<dbReference type="EMBL" id="KE346364">
    <property type="protein sequence ID" value="KJE92905.1"/>
    <property type="molecule type" value="Genomic_DNA"/>
</dbReference>
<evidence type="ECO:0000256" key="2">
    <source>
        <dbReference type="ARBA" id="ARBA00022540"/>
    </source>
</evidence>
<dbReference type="InterPro" id="IPR037518">
    <property type="entry name" value="MPN"/>
</dbReference>
<dbReference type="PROSITE" id="PS50249">
    <property type="entry name" value="MPN"/>
    <property type="match status" value="1"/>
</dbReference>
<keyword evidence="3" id="KW-0648">Protein biosynthesis</keyword>
<name>A0A0D2WNT2_CAPO3</name>
<evidence type="ECO:0000259" key="4">
    <source>
        <dbReference type="PROSITE" id="PS50249"/>
    </source>
</evidence>
<organism evidence="5 6">
    <name type="scientific">Capsaspora owczarzaki (strain ATCC 30864)</name>
    <dbReference type="NCBI Taxonomy" id="595528"/>
    <lineage>
        <taxon>Eukaryota</taxon>
        <taxon>Filasterea</taxon>
        <taxon>Capsaspora</taxon>
    </lineage>
</organism>
<dbReference type="InterPro" id="IPR050242">
    <property type="entry name" value="JAMM_MPN+_peptidase_M67A"/>
</dbReference>
<dbReference type="OrthoDB" id="10265695at2759"/>
<feature type="domain" description="MPN" evidence="4">
    <location>
        <begin position="1"/>
        <end position="71"/>
    </location>
</feature>
<evidence type="ECO:0000256" key="1">
    <source>
        <dbReference type="ARBA" id="ARBA00022490"/>
    </source>
</evidence>
<evidence type="ECO:0000313" key="5">
    <source>
        <dbReference type="EMBL" id="KJE92905.1"/>
    </source>
</evidence>
<accession>A0A0D2WNT2</accession>
<dbReference type="Proteomes" id="UP000008743">
    <property type="component" value="Unassembled WGS sequence"/>
</dbReference>
<dbReference type="GO" id="GO:0003743">
    <property type="term" value="F:translation initiation factor activity"/>
    <property type="evidence" value="ECO:0007669"/>
    <property type="project" value="UniProtKB-KW"/>
</dbReference>
<protein>
    <submittedName>
        <fullName evidence="5">Eukaryotic translation initiation factor 3, variant</fullName>
    </submittedName>
</protein>
<keyword evidence="6" id="KW-1185">Reference proteome</keyword>
<reference evidence="6" key="1">
    <citation type="submission" date="2011-02" db="EMBL/GenBank/DDBJ databases">
        <title>The Genome Sequence of Capsaspora owczarzaki ATCC 30864.</title>
        <authorList>
            <person name="Russ C."/>
            <person name="Cuomo C."/>
            <person name="Burger G."/>
            <person name="Gray M.W."/>
            <person name="Holland P.W.H."/>
            <person name="King N."/>
            <person name="Lang F.B.F."/>
            <person name="Roger A.J."/>
            <person name="Ruiz-Trillo I."/>
            <person name="Young S.K."/>
            <person name="Zeng Q."/>
            <person name="Gargeya S."/>
            <person name="Alvarado L."/>
            <person name="Berlin A."/>
            <person name="Chapman S.B."/>
            <person name="Chen Z."/>
            <person name="Freedman E."/>
            <person name="Gellesch M."/>
            <person name="Goldberg J."/>
            <person name="Griggs A."/>
            <person name="Gujja S."/>
            <person name="Heilman E."/>
            <person name="Heiman D."/>
            <person name="Howarth C."/>
            <person name="Mehta T."/>
            <person name="Neiman D."/>
            <person name="Pearson M."/>
            <person name="Roberts A."/>
            <person name="Saif S."/>
            <person name="Shea T."/>
            <person name="Shenoy N."/>
            <person name="Sisk P."/>
            <person name="Stolte C."/>
            <person name="Sykes S."/>
            <person name="White J."/>
            <person name="Yandava C."/>
            <person name="Haas B."/>
            <person name="Nusbaum C."/>
            <person name="Birren B."/>
        </authorList>
    </citation>
    <scope>NUCLEOTIDE SEQUENCE</scope>
    <source>
        <strain evidence="6">ATCC 30864</strain>
    </source>
</reference>
<keyword evidence="2 5" id="KW-0396">Initiation factor</keyword>
<proteinExistence type="predicted"/>
<dbReference type="Gene3D" id="3.40.140.10">
    <property type="entry name" value="Cytidine Deaminase, domain 2"/>
    <property type="match status" value="1"/>
</dbReference>
<gene>
    <name evidence="5" type="ORF">CAOG_003787</name>
</gene>
<dbReference type="InterPro" id="IPR045810">
    <property type="entry name" value="eIF3h_C"/>
</dbReference>
<dbReference type="PANTHER" id="PTHR10410">
    <property type="entry name" value="EUKARYOTIC TRANSLATION INITIATION FACTOR 3 -RELATED"/>
    <property type="match status" value="1"/>
</dbReference>
<dbReference type="AlphaFoldDB" id="A0A0D2WNT2"/>
<keyword evidence="1" id="KW-0963">Cytoplasm</keyword>
<dbReference type="Pfam" id="PF19445">
    <property type="entry name" value="eIF3h_C"/>
    <property type="match status" value="1"/>
</dbReference>
<sequence length="246" mass="28158">MLRLLRAINVDYLLVGFYQSTYLGSFLNTTLIETMFDYQREIEEAVVLIYDPLRTTQGSISLKAYRLTQAFMDLFKDQGFSADSPKLNGLTHETILEEVPIQIYNTHLANALLLEWESTHADDMFERADMPTTTLLEKNLDLLIDAIDDLNAEQNKFSAYQRTLSRYQQSLSMQLQKRRQENEARIAAGEQPVSEADILSANRAPVPPSHLDTLLYTNQIGQYCKQVNQFASAAFSKLYVAERLQK</sequence>
<evidence type="ECO:0000313" key="6">
    <source>
        <dbReference type="Proteomes" id="UP000008743"/>
    </source>
</evidence>
<evidence type="ECO:0000256" key="3">
    <source>
        <dbReference type="ARBA" id="ARBA00022917"/>
    </source>
</evidence>
<dbReference type="CDD" id="cd08065">
    <property type="entry name" value="MPN_eIF3h"/>
    <property type="match status" value="1"/>
</dbReference>